<evidence type="ECO:0000313" key="1">
    <source>
        <dbReference type="EMBL" id="MCM2681116.1"/>
    </source>
</evidence>
<reference evidence="1 2" key="1">
    <citation type="journal article" date="2013" name="Antonie Van Leeuwenhoek">
        <title>Echinimonas agarilytica gen. nov., sp. nov., a new gammaproteobacterium isolated from the sea urchin Strongylocentrotus intermedius.</title>
        <authorList>
            <person name="Nedashkovskaya O.I."/>
            <person name="Stenkova A.M."/>
            <person name="Zhukova N.V."/>
            <person name="Van Trappen S."/>
            <person name="Lee J.S."/>
            <person name="Kim S.B."/>
        </authorList>
    </citation>
    <scope>NUCLEOTIDE SEQUENCE [LARGE SCALE GENOMIC DNA]</scope>
    <source>
        <strain evidence="1 2">KMM 6351</strain>
    </source>
</reference>
<gene>
    <name evidence="1" type="ORF">NAF29_15795</name>
</gene>
<dbReference type="AlphaFoldDB" id="A0AA42B9I1"/>
<organism evidence="1 2">
    <name type="scientific">Echinimonas agarilytica</name>
    <dbReference type="NCBI Taxonomy" id="1215918"/>
    <lineage>
        <taxon>Bacteria</taxon>
        <taxon>Pseudomonadati</taxon>
        <taxon>Pseudomonadota</taxon>
        <taxon>Gammaproteobacteria</taxon>
        <taxon>Alteromonadales</taxon>
        <taxon>Echinimonadaceae</taxon>
        <taxon>Echinimonas</taxon>
    </lineage>
</organism>
<evidence type="ECO:0000313" key="2">
    <source>
        <dbReference type="Proteomes" id="UP001165393"/>
    </source>
</evidence>
<dbReference type="RefSeq" id="WP_251262600.1">
    <property type="nucleotide sequence ID" value="NZ_JAMQGP010000009.1"/>
</dbReference>
<dbReference type="Proteomes" id="UP001165393">
    <property type="component" value="Unassembled WGS sequence"/>
</dbReference>
<name>A0AA42B9I1_9GAMM</name>
<comment type="caution">
    <text evidence="1">The sequence shown here is derived from an EMBL/GenBank/DDBJ whole genome shotgun (WGS) entry which is preliminary data.</text>
</comment>
<proteinExistence type="predicted"/>
<accession>A0AA42B9I1</accession>
<dbReference type="EMBL" id="JAMQGP010000009">
    <property type="protein sequence ID" value="MCM2681116.1"/>
    <property type="molecule type" value="Genomic_DNA"/>
</dbReference>
<sequence length="211" mass="23931">MSLSTHIKNLINTPSDSQLLSVRLPSITVNLIDELASALDKTRSDLITTFIHGGIEELEKQLSEARAREESQEFDSSERTDSNVRYFMLNTNYNNSEADHYTMLENEEASAFYAHWKENIAYLNENDVIFLYQSGNGICGYGLADRELIKRDHEGSKSECYSRKLNQFVRATKPISAKACKDATKSNLNFRKTMVSLTKDQAEALITKINT</sequence>
<protein>
    <submittedName>
        <fullName evidence="1">Uncharacterized protein</fullName>
    </submittedName>
</protein>
<keyword evidence="2" id="KW-1185">Reference proteome</keyword>